<evidence type="ECO:0000256" key="3">
    <source>
        <dbReference type="ARBA" id="ARBA00023002"/>
    </source>
</evidence>
<feature type="binding site" evidence="7">
    <location>
        <position position="306"/>
    </location>
    <ligand>
        <name>[4Fe-4S] cluster</name>
        <dbReference type="ChEBI" id="CHEBI:49883"/>
    </ligand>
</feature>
<dbReference type="InterPro" id="IPR011005">
    <property type="entry name" value="Dihydropteroate_synth-like_sf"/>
</dbReference>
<proteinExistence type="inferred from homology"/>
<keyword evidence="1 7" id="KW-0004">4Fe-4S</keyword>
<dbReference type="PIRSF" id="PIRSF004640">
    <property type="entry name" value="IspG"/>
    <property type="match status" value="1"/>
</dbReference>
<dbReference type="AlphaFoldDB" id="A0A1R1MJN6"/>
<dbReference type="SUPFAM" id="SSF56014">
    <property type="entry name" value="Nitrite and sulphite reductase 4Fe-4S domain-like"/>
    <property type="match status" value="1"/>
</dbReference>
<evidence type="ECO:0000256" key="1">
    <source>
        <dbReference type="ARBA" id="ARBA00022485"/>
    </source>
</evidence>
<comment type="function">
    <text evidence="7">Converts 2C-methyl-D-erythritol 2,4-cyclodiphosphate (ME-2,4cPP) into 1-hydroxy-2-methyl-2-(E)-butenyl 4-diphosphate.</text>
</comment>
<dbReference type="GO" id="GO:0141197">
    <property type="term" value="F:4-hydroxy-3-methylbut-2-enyl-diphosphate synthase activity (flavodoxin)"/>
    <property type="evidence" value="ECO:0007669"/>
    <property type="project" value="UniProtKB-EC"/>
</dbReference>
<evidence type="ECO:0000313" key="10">
    <source>
        <dbReference type="EMBL" id="OMH39969.1"/>
    </source>
</evidence>
<dbReference type="PANTHER" id="PTHR30454:SF0">
    <property type="entry name" value="4-HYDROXY-3-METHYLBUT-2-EN-1-YL DIPHOSPHATE SYNTHASE (FERREDOXIN), CHLOROPLASTIC"/>
    <property type="match status" value="1"/>
</dbReference>
<dbReference type="NCBIfam" id="NF001540">
    <property type="entry name" value="PRK00366.1"/>
    <property type="match status" value="1"/>
</dbReference>
<feature type="binding site" evidence="7">
    <location>
        <position position="299"/>
    </location>
    <ligand>
        <name>[4Fe-4S] cluster</name>
        <dbReference type="ChEBI" id="CHEBI:49883"/>
    </ligand>
</feature>
<dbReference type="Pfam" id="PF04551">
    <property type="entry name" value="GcpE"/>
    <property type="match status" value="1"/>
</dbReference>
<dbReference type="InterPro" id="IPR036849">
    <property type="entry name" value="Enolase-like_C_sf"/>
</dbReference>
<dbReference type="InterPro" id="IPR004588">
    <property type="entry name" value="IspG_bac-typ"/>
</dbReference>
<sequence length="359" mass="38574">MVRRKSRVIKVGNVPIGGGYPIVVQSMTNTFTEDLEATVNQIKELEKVGCEIVRVAVPTVEAVDNIPLIKKKIGIPLIADIHFDYRLAIKSIEKGADGIRINPGNIGGMDKVKEVIKVAGERNIPIRIGVNTGSLPKEILNKYGYPSAEAVAETALNYMKFFEDEDFINMKFSLKGSDIKTTVLANRIFASSCNYPIHIGITEAGTVLSGAVKSAAGIGILLYEGIGDTVRVSLSAHPKIEVKVAFKILSSLGLRDYGVDVISCPTCGRCQVDLPRIALEVEEALEHIKTPVSVAVMGCAVNGPGEASFADVGIAAAGEKFILFAGGKVIGKYKEEEAIKRLVGEVERVANEKENKSFS</sequence>
<dbReference type="FunFam" id="3.20.20.20:FF:000001">
    <property type="entry name" value="4-hydroxy-3-methylbut-2-en-1-yl diphosphate synthase (flavodoxin)"/>
    <property type="match status" value="1"/>
</dbReference>
<comment type="catalytic activity">
    <reaction evidence="7">
        <text>(2E)-4-hydroxy-3-methylbut-2-enyl diphosphate + oxidized [flavodoxin] + H2O + 2 H(+) = 2-C-methyl-D-erythritol 2,4-cyclic diphosphate + reduced [flavodoxin]</text>
        <dbReference type="Rhea" id="RHEA:43604"/>
        <dbReference type="Rhea" id="RHEA-COMP:10622"/>
        <dbReference type="Rhea" id="RHEA-COMP:10623"/>
        <dbReference type="ChEBI" id="CHEBI:15377"/>
        <dbReference type="ChEBI" id="CHEBI:15378"/>
        <dbReference type="ChEBI" id="CHEBI:57618"/>
        <dbReference type="ChEBI" id="CHEBI:58210"/>
        <dbReference type="ChEBI" id="CHEBI:58483"/>
        <dbReference type="ChEBI" id="CHEBI:128753"/>
        <dbReference type="EC" id="1.17.7.3"/>
    </reaction>
</comment>
<comment type="cofactor">
    <cofactor evidence="7">
        <name>[4Fe-4S] cluster</name>
        <dbReference type="ChEBI" id="CHEBI:49883"/>
    </cofactor>
    <text evidence="7">Binds 1 [4Fe-4S] cluster.</text>
</comment>
<keyword evidence="4 7" id="KW-0408">Iron</keyword>
<name>A0A1R1MJN6_9BACT</name>
<gene>
    <name evidence="7" type="primary">ispG</name>
    <name evidence="10" type="ORF">BLW93_07800</name>
</gene>
<dbReference type="NCBIfam" id="TIGR00612">
    <property type="entry name" value="ispG_gcpE"/>
    <property type="match status" value="1"/>
</dbReference>
<evidence type="ECO:0000256" key="5">
    <source>
        <dbReference type="ARBA" id="ARBA00023014"/>
    </source>
</evidence>
<dbReference type="InterPro" id="IPR058579">
    <property type="entry name" value="IspG_C"/>
</dbReference>
<dbReference type="Gene3D" id="3.20.20.20">
    <property type="entry name" value="Dihydropteroate synthase-like"/>
    <property type="match status" value="1"/>
</dbReference>
<dbReference type="GO" id="GO:0051539">
    <property type="term" value="F:4 iron, 4 sulfur cluster binding"/>
    <property type="evidence" value="ECO:0007669"/>
    <property type="project" value="UniProtKB-UniRule"/>
</dbReference>
<organism evidence="10 11">
    <name type="scientific">Desulfurobacterium indicum</name>
    <dbReference type="NCBI Taxonomy" id="1914305"/>
    <lineage>
        <taxon>Bacteria</taxon>
        <taxon>Pseudomonadati</taxon>
        <taxon>Aquificota</taxon>
        <taxon>Aquificia</taxon>
        <taxon>Desulfurobacteriales</taxon>
        <taxon>Desulfurobacteriaceae</taxon>
        <taxon>Desulfurobacterium</taxon>
    </lineage>
</organism>
<dbReference type="Proteomes" id="UP000187408">
    <property type="component" value="Unassembled WGS sequence"/>
</dbReference>
<dbReference type="EMBL" id="MOEN01000036">
    <property type="protein sequence ID" value="OMH39969.1"/>
    <property type="molecule type" value="Genomic_DNA"/>
</dbReference>
<reference evidence="10 11" key="1">
    <citation type="submission" date="2016-10" db="EMBL/GenBank/DDBJ databases">
        <title>Genome sequence of a sulfur-reducing bacterium Desulfurobacterium indicum K6013.</title>
        <authorList>
            <person name="Cao J."/>
            <person name="Shao Z."/>
            <person name="Alain K."/>
            <person name="Jebbar M."/>
        </authorList>
    </citation>
    <scope>NUCLEOTIDE SEQUENCE [LARGE SCALE GENOMIC DNA]</scope>
    <source>
        <strain evidence="10 11">K6013</strain>
    </source>
</reference>
<feature type="domain" description="IspG C-terminal" evidence="9">
    <location>
        <begin position="261"/>
        <end position="347"/>
    </location>
</feature>
<protein>
    <recommendedName>
        <fullName evidence="7">4-hydroxy-3-methylbut-2-en-1-yl diphosphate synthase (flavodoxin)</fullName>
        <ecNumber evidence="7">1.17.7.3</ecNumber>
    </recommendedName>
    <alternativeName>
        <fullName evidence="7">1-hydroxy-2-methyl-2-(E)-butenyl 4-diphosphate synthase</fullName>
    </alternativeName>
</protein>
<keyword evidence="3 7" id="KW-0560">Oxidoreductase</keyword>
<accession>A0A1R1MJN6</accession>
<keyword evidence="6 7" id="KW-0414">Isoprene biosynthesis</keyword>
<keyword evidence="5 7" id="KW-0411">Iron-sulfur</keyword>
<comment type="similarity">
    <text evidence="7">Belongs to the IspG family.</text>
</comment>
<comment type="pathway">
    <text evidence="7">Isoprenoid biosynthesis; isopentenyl diphosphate biosynthesis via DXP pathway; isopentenyl diphosphate from 1-deoxy-D-xylulose 5-phosphate: step 5/6.</text>
</comment>
<dbReference type="HAMAP" id="MF_00159">
    <property type="entry name" value="IspG"/>
    <property type="match status" value="1"/>
</dbReference>
<evidence type="ECO:0000259" key="8">
    <source>
        <dbReference type="Pfam" id="PF04551"/>
    </source>
</evidence>
<dbReference type="GO" id="GO:0016114">
    <property type="term" value="P:terpenoid biosynthetic process"/>
    <property type="evidence" value="ECO:0007669"/>
    <property type="project" value="InterPro"/>
</dbReference>
<dbReference type="Gene3D" id="3.30.413.10">
    <property type="entry name" value="Sulfite Reductase Hemoprotein, domain 1"/>
    <property type="match status" value="1"/>
</dbReference>
<keyword evidence="11" id="KW-1185">Reference proteome</keyword>
<dbReference type="UniPathway" id="UPA00056">
    <property type="reaction ID" value="UER00096"/>
</dbReference>
<feature type="binding site" evidence="7">
    <location>
        <position position="267"/>
    </location>
    <ligand>
        <name>[4Fe-4S] cluster</name>
        <dbReference type="ChEBI" id="CHEBI:49883"/>
    </ligand>
</feature>
<evidence type="ECO:0000259" key="9">
    <source>
        <dbReference type="Pfam" id="PF26540"/>
    </source>
</evidence>
<dbReference type="PANTHER" id="PTHR30454">
    <property type="entry name" value="4-HYDROXY-3-METHYLBUT-2-EN-1-YL DIPHOSPHATE SYNTHASE"/>
    <property type="match status" value="1"/>
</dbReference>
<dbReference type="GO" id="GO:0019288">
    <property type="term" value="P:isopentenyl diphosphate biosynthetic process, methylerythritol 4-phosphate pathway"/>
    <property type="evidence" value="ECO:0007669"/>
    <property type="project" value="UniProtKB-UniRule"/>
</dbReference>
<dbReference type="GO" id="GO:0005506">
    <property type="term" value="F:iron ion binding"/>
    <property type="evidence" value="ECO:0007669"/>
    <property type="project" value="InterPro"/>
</dbReference>
<comment type="caution">
    <text evidence="10">The sequence shown here is derived from an EMBL/GenBank/DDBJ whole genome shotgun (WGS) entry which is preliminary data.</text>
</comment>
<evidence type="ECO:0000256" key="4">
    <source>
        <dbReference type="ARBA" id="ARBA00023004"/>
    </source>
</evidence>
<feature type="binding site" evidence="7">
    <location>
        <position position="264"/>
    </location>
    <ligand>
        <name>[4Fe-4S] cluster</name>
        <dbReference type="ChEBI" id="CHEBI:49883"/>
    </ligand>
</feature>
<dbReference type="InterPro" id="IPR016425">
    <property type="entry name" value="IspG_bac"/>
</dbReference>
<evidence type="ECO:0000256" key="2">
    <source>
        <dbReference type="ARBA" id="ARBA00022723"/>
    </source>
</evidence>
<dbReference type="InterPro" id="IPR058578">
    <property type="entry name" value="IspG_TIM"/>
</dbReference>
<dbReference type="InterPro" id="IPR045854">
    <property type="entry name" value="NO2/SO3_Rdtase_4Fe4S_sf"/>
</dbReference>
<dbReference type="SUPFAM" id="SSF51604">
    <property type="entry name" value="Enolase C-terminal domain-like"/>
    <property type="match status" value="1"/>
</dbReference>
<evidence type="ECO:0000256" key="6">
    <source>
        <dbReference type="ARBA" id="ARBA00023229"/>
    </source>
</evidence>
<dbReference type="GO" id="GO:0046429">
    <property type="term" value="F:4-hydroxy-3-methylbut-2-en-1-yl diphosphate synthase activity (ferredoxin)"/>
    <property type="evidence" value="ECO:0007669"/>
    <property type="project" value="UniProtKB-UniRule"/>
</dbReference>
<keyword evidence="2 7" id="KW-0479">Metal-binding</keyword>
<dbReference type="Pfam" id="PF26540">
    <property type="entry name" value="GcpE_C"/>
    <property type="match status" value="1"/>
</dbReference>
<dbReference type="STRING" id="1914305.BLW93_07800"/>
<dbReference type="EC" id="1.17.7.3" evidence="7"/>
<feature type="domain" description="IspG TIM-barrel" evidence="8">
    <location>
        <begin position="7"/>
        <end position="245"/>
    </location>
</feature>
<evidence type="ECO:0000256" key="7">
    <source>
        <dbReference type="HAMAP-Rule" id="MF_00159"/>
    </source>
</evidence>
<evidence type="ECO:0000313" key="11">
    <source>
        <dbReference type="Proteomes" id="UP000187408"/>
    </source>
</evidence>